<dbReference type="eggNOG" id="KOG0430">
    <property type="taxonomic scope" value="Eukaryota"/>
</dbReference>
<sequence length="100" mass="10905">MTNIWPGLAYALALCLIINNVAAHDDEPYNALPPYHQGHQNFKAIHSSKVVGEPPFFLASVVFFAIKDAIIVARAETGHTGCFPLNNPTTLERIKMACAV</sequence>
<evidence type="ECO:0000313" key="3">
    <source>
        <dbReference type="Proteomes" id="UP000026915"/>
    </source>
</evidence>
<keyword evidence="1" id="KW-0732">Signal</keyword>
<dbReference type="AlphaFoldDB" id="A0A061GT15"/>
<dbReference type="Gene3D" id="3.30.365.10">
    <property type="entry name" value="Aldehyde oxidase/xanthine dehydrogenase, molybdopterin binding domain"/>
    <property type="match status" value="1"/>
</dbReference>
<dbReference type="HOGENOM" id="CLU_2311290_0_0_1"/>
<reference evidence="2 3" key="1">
    <citation type="journal article" date="2013" name="Genome Biol.">
        <title>The genome sequence of the most widely cultivated cacao type and its use to identify candidate genes regulating pod color.</title>
        <authorList>
            <person name="Motamayor J.C."/>
            <person name="Mockaitis K."/>
            <person name="Schmutz J."/>
            <person name="Haiminen N."/>
            <person name="Iii D.L."/>
            <person name="Cornejo O."/>
            <person name="Findley S.D."/>
            <person name="Zheng P."/>
            <person name="Utro F."/>
            <person name="Royaert S."/>
            <person name="Saski C."/>
            <person name="Jenkins J."/>
            <person name="Podicheti R."/>
            <person name="Zhao M."/>
            <person name="Scheffler B.E."/>
            <person name="Stack J.C."/>
            <person name="Feltus F.A."/>
            <person name="Mustiga G.M."/>
            <person name="Amores F."/>
            <person name="Phillips W."/>
            <person name="Marelli J.P."/>
            <person name="May G.D."/>
            <person name="Shapiro H."/>
            <person name="Ma J."/>
            <person name="Bustamante C.D."/>
            <person name="Schnell R.J."/>
            <person name="Main D."/>
            <person name="Gilbert D."/>
            <person name="Parida L."/>
            <person name="Kuhn D.N."/>
        </authorList>
    </citation>
    <scope>NUCLEOTIDE SEQUENCE [LARGE SCALE GENOMIC DNA]</scope>
    <source>
        <strain evidence="3">cv. Matina 1-6</strain>
    </source>
</reference>
<evidence type="ECO:0000256" key="1">
    <source>
        <dbReference type="SAM" id="SignalP"/>
    </source>
</evidence>
<dbReference type="Gramene" id="EOY32636">
    <property type="protein sequence ID" value="EOY32636"/>
    <property type="gene ID" value="TCM_040657"/>
</dbReference>
<proteinExistence type="predicted"/>
<keyword evidence="3" id="KW-1185">Reference proteome</keyword>
<dbReference type="PANTHER" id="PTHR45444:SF3">
    <property type="entry name" value="XANTHINE DEHYDROGENASE"/>
    <property type="match status" value="1"/>
</dbReference>
<dbReference type="PANTHER" id="PTHR45444">
    <property type="entry name" value="XANTHINE DEHYDROGENASE"/>
    <property type="match status" value="1"/>
</dbReference>
<dbReference type="EMBL" id="CM001887">
    <property type="protein sequence ID" value="EOY32636.1"/>
    <property type="molecule type" value="Genomic_DNA"/>
</dbReference>
<dbReference type="GO" id="GO:0016491">
    <property type="term" value="F:oxidoreductase activity"/>
    <property type="evidence" value="ECO:0007669"/>
    <property type="project" value="InterPro"/>
</dbReference>
<dbReference type="GO" id="GO:0005506">
    <property type="term" value="F:iron ion binding"/>
    <property type="evidence" value="ECO:0007669"/>
    <property type="project" value="InterPro"/>
</dbReference>
<dbReference type="InterPro" id="IPR016208">
    <property type="entry name" value="Ald_Oxase/xanthine_DH-like"/>
</dbReference>
<organism evidence="2 3">
    <name type="scientific">Theobroma cacao</name>
    <name type="common">Cacao</name>
    <name type="synonym">Cocoa</name>
    <dbReference type="NCBI Taxonomy" id="3641"/>
    <lineage>
        <taxon>Eukaryota</taxon>
        <taxon>Viridiplantae</taxon>
        <taxon>Streptophyta</taxon>
        <taxon>Embryophyta</taxon>
        <taxon>Tracheophyta</taxon>
        <taxon>Spermatophyta</taxon>
        <taxon>Magnoliopsida</taxon>
        <taxon>eudicotyledons</taxon>
        <taxon>Gunneridae</taxon>
        <taxon>Pentapetalae</taxon>
        <taxon>rosids</taxon>
        <taxon>malvids</taxon>
        <taxon>Malvales</taxon>
        <taxon>Malvaceae</taxon>
        <taxon>Byttnerioideae</taxon>
        <taxon>Theobroma</taxon>
    </lineage>
</organism>
<dbReference type="InParanoid" id="A0A061GT15"/>
<dbReference type="Proteomes" id="UP000026915">
    <property type="component" value="Chromosome 9"/>
</dbReference>
<dbReference type="SUPFAM" id="SSF56003">
    <property type="entry name" value="Molybdenum cofactor-binding domain"/>
    <property type="match status" value="1"/>
</dbReference>
<gene>
    <name evidence="2" type="ORF">TCM_040657</name>
</gene>
<protein>
    <submittedName>
        <fullName evidence="2">Uncharacterized protein</fullName>
    </submittedName>
</protein>
<name>A0A061GT15_THECC</name>
<evidence type="ECO:0000313" key="2">
    <source>
        <dbReference type="EMBL" id="EOY32636.1"/>
    </source>
</evidence>
<dbReference type="STRING" id="3641.A0A061GT15"/>
<dbReference type="InterPro" id="IPR037165">
    <property type="entry name" value="AldOxase/xan_DH_Mopterin-bd_sf"/>
</dbReference>
<accession>A0A061GT15</accession>
<feature type="signal peptide" evidence="1">
    <location>
        <begin position="1"/>
        <end position="23"/>
    </location>
</feature>
<feature type="chain" id="PRO_5001599377" evidence="1">
    <location>
        <begin position="24"/>
        <end position="100"/>
    </location>
</feature>